<dbReference type="RefSeq" id="WP_359268424.1">
    <property type="nucleotide sequence ID" value="NZ_JBEZNA010000004.1"/>
</dbReference>
<evidence type="ECO:0000313" key="3">
    <source>
        <dbReference type="Proteomes" id="UP001551584"/>
    </source>
</evidence>
<reference evidence="2 3" key="1">
    <citation type="submission" date="2024-06" db="EMBL/GenBank/DDBJ databases">
        <title>The Natural Products Discovery Center: Release of the First 8490 Sequenced Strains for Exploring Actinobacteria Biosynthetic Diversity.</title>
        <authorList>
            <person name="Kalkreuter E."/>
            <person name="Kautsar S.A."/>
            <person name="Yang D."/>
            <person name="Bader C.D."/>
            <person name="Teijaro C.N."/>
            <person name="Fluegel L."/>
            <person name="Davis C.M."/>
            <person name="Simpson J.R."/>
            <person name="Lauterbach L."/>
            <person name="Steele A.D."/>
            <person name="Gui C."/>
            <person name="Meng S."/>
            <person name="Li G."/>
            <person name="Viehrig K."/>
            <person name="Ye F."/>
            <person name="Su P."/>
            <person name="Kiefer A.F."/>
            <person name="Nichols A."/>
            <person name="Cepeda A.J."/>
            <person name="Yan W."/>
            <person name="Fan B."/>
            <person name="Jiang Y."/>
            <person name="Adhikari A."/>
            <person name="Zheng C.-J."/>
            <person name="Schuster L."/>
            <person name="Cowan T.M."/>
            <person name="Smanski M.J."/>
            <person name="Chevrette M.G."/>
            <person name="De Carvalho L.P.S."/>
            <person name="Shen B."/>
        </authorList>
    </citation>
    <scope>NUCLEOTIDE SEQUENCE [LARGE SCALE GENOMIC DNA]</scope>
    <source>
        <strain evidence="2 3">NPDC048117</strain>
    </source>
</reference>
<protein>
    <recommendedName>
        <fullName evidence="4">C2H2-type domain-containing protein</fullName>
    </recommendedName>
</protein>
<evidence type="ECO:0008006" key="4">
    <source>
        <dbReference type="Google" id="ProtNLM"/>
    </source>
</evidence>
<organism evidence="2 3">
    <name type="scientific">Streptomyces chilikensis</name>
    <dbReference type="NCBI Taxonomy" id="1194079"/>
    <lineage>
        <taxon>Bacteria</taxon>
        <taxon>Bacillati</taxon>
        <taxon>Actinomycetota</taxon>
        <taxon>Actinomycetes</taxon>
        <taxon>Kitasatosporales</taxon>
        <taxon>Streptomycetaceae</taxon>
        <taxon>Streptomyces</taxon>
    </lineage>
</organism>
<accession>A0ABV3EJE4</accession>
<comment type="caution">
    <text evidence="2">The sequence shown here is derived from an EMBL/GenBank/DDBJ whole genome shotgun (WGS) entry which is preliminary data.</text>
</comment>
<evidence type="ECO:0000313" key="2">
    <source>
        <dbReference type="EMBL" id="MEU9576298.1"/>
    </source>
</evidence>
<gene>
    <name evidence="2" type="ORF">AB0D95_03240</name>
</gene>
<dbReference type="EMBL" id="JBEZNA010000004">
    <property type="protein sequence ID" value="MEU9576298.1"/>
    <property type="molecule type" value="Genomic_DNA"/>
</dbReference>
<proteinExistence type="predicted"/>
<dbReference type="Proteomes" id="UP001551584">
    <property type="component" value="Unassembled WGS sequence"/>
</dbReference>
<sequence>MHQYRCDRCATTSTSYVLRRDAEAHGQRHRDDHHGGDHPDGESILTEPLRLPERREWGAMAVVVALILIGLANKLW</sequence>
<feature type="region of interest" description="Disordered" evidence="1">
    <location>
        <begin position="20"/>
        <end position="45"/>
    </location>
</feature>
<evidence type="ECO:0000256" key="1">
    <source>
        <dbReference type="SAM" id="MobiDB-lite"/>
    </source>
</evidence>
<keyword evidence="3" id="KW-1185">Reference proteome</keyword>
<feature type="compositionally biased region" description="Basic and acidic residues" evidence="1">
    <location>
        <begin position="20"/>
        <end position="41"/>
    </location>
</feature>
<name>A0ABV3EJE4_9ACTN</name>